<name>A0A090TY22_9VIBR</name>
<accession>A0A090TY22</accession>
<organism evidence="2 3">
    <name type="scientific">Vibrio maritimus</name>
    <dbReference type="NCBI Taxonomy" id="990268"/>
    <lineage>
        <taxon>Bacteria</taxon>
        <taxon>Pseudomonadati</taxon>
        <taxon>Pseudomonadota</taxon>
        <taxon>Gammaproteobacteria</taxon>
        <taxon>Vibrionales</taxon>
        <taxon>Vibrionaceae</taxon>
        <taxon>Vibrio</taxon>
    </lineage>
</organism>
<dbReference type="AlphaFoldDB" id="A0A090TY22"/>
<dbReference type="EMBL" id="BBMT01000008">
    <property type="protein sequence ID" value="GAL35782.1"/>
    <property type="molecule type" value="Genomic_DNA"/>
</dbReference>
<reference evidence="2 3" key="1">
    <citation type="submission" date="2014-09" db="EMBL/GenBank/DDBJ databases">
        <title>Vibrio maritimus JCM 19240. (C210) whole genome shotgun sequence.</title>
        <authorList>
            <person name="Sawabe T."/>
            <person name="Meirelles P."/>
            <person name="Nakanishi M."/>
            <person name="Sayaka M."/>
            <person name="Hattori M."/>
            <person name="Ohkuma M."/>
        </authorList>
    </citation>
    <scope>NUCLEOTIDE SEQUENCE [LARGE SCALE GENOMIC DNA]</scope>
    <source>
        <strain evidence="2 3">JCM 19240</strain>
    </source>
</reference>
<dbReference type="Proteomes" id="UP000029224">
    <property type="component" value="Unassembled WGS sequence"/>
</dbReference>
<dbReference type="InterPro" id="IPR010221">
    <property type="entry name" value="VCBS_dom"/>
</dbReference>
<sequence>MNGNWTFTANDALNSLADGVIAVDTFNVKSIDGTASTVTVRIQGTNDAPVIGGTVSAGVQEGVTDTATGTVTALDADSAVTRSLRGGNLVGDVYTATGTYGTLTFNIATGIWLMC</sequence>
<dbReference type="InterPro" id="IPR013783">
    <property type="entry name" value="Ig-like_fold"/>
</dbReference>
<evidence type="ECO:0000259" key="1">
    <source>
        <dbReference type="Pfam" id="PF17803"/>
    </source>
</evidence>
<dbReference type="NCBIfam" id="TIGR01965">
    <property type="entry name" value="VCBS_repeat"/>
    <property type="match status" value="1"/>
</dbReference>
<comment type="caution">
    <text evidence="2">The sequence shown here is derived from an EMBL/GenBank/DDBJ whole genome shotgun (WGS) entry which is preliminary data.</text>
</comment>
<dbReference type="Gene3D" id="2.60.40.10">
    <property type="entry name" value="Immunoglobulins"/>
    <property type="match status" value="1"/>
</dbReference>
<protein>
    <submittedName>
        <fullName evidence="2">T1SS secreted agglutinin RTX</fullName>
    </submittedName>
</protein>
<evidence type="ECO:0000313" key="2">
    <source>
        <dbReference type="EMBL" id="GAL35782.1"/>
    </source>
</evidence>
<dbReference type="InterPro" id="IPR040853">
    <property type="entry name" value="RapA2_cadherin-like"/>
</dbReference>
<gene>
    <name evidence="2" type="ORF">JCM19240_4717</name>
</gene>
<reference evidence="2 3" key="2">
    <citation type="submission" date="2014-09" db="EMBL/GenBank/DDBJ databases">
        <authorList>
            <consortium name="NBRP consortium"/>
            <person name="Sawabe T."/>
            <person name="Meirelles P."/>
            <person name="Nakanishi M."/>
            <person name="Sayaka M."/>
            <person name="Hattori M."/>
            <person name="Ohkuma M."/>
        </authorList>
    </citation>
    <scope>NUCLEOTIDE SEQUENCE [LARGE SCALE GENOMIC DNA]</scope>
    <source>
        <strain evidence="2 3">JCM 19240</strain>
    </source>
</reference>
<evidence type="ECO:0000313" key="3">
    <source>
        <dbReference type="Proteomes" id="UP000029224"/>
    </source>
</evidence>
<keyword evidence="3" id="KW-1185">Reference proteome</keyword>
<proteinExistence type="predicted"/>
<dbReference type="Pfam" id="PF17803">
    <property type="entry name" value="Cadherin_4"/>
    <property type="match status" value="1"/>
</dbReference>
<feature type="domain" description="RapA2 cadherin-like" evidence="1">
    <location>
        <begin position="37"/>
        <end position="106"/>
    </location>
</feature>